<dbReference type="EMBL" id="JAVDRF010000002">
    <property type="protein sequence ID" value="MDR6535260.1"/>
    <property type="molecule type" value="Genomic_DNA"/>
</dbReference>
<comment type="caution">
    <text evidence="2">The sequence shown here is derived from an EMBL/GenBank/DDBJ whole genome shotgun (WGS) entry which is preliminary data.</text>
</comment>
<protein>
    <submittedName>
        <fullName evidence="2">Uncharacterized protein</fullName>
    </submittedName>
</protein>
<reference evidence="2 3" key="1">
    <citation type="submission" date="2023-07" db="EMBL/GenBank/DDBJ databases">
        <title>Sorghum-associated microbial communities from plants grown in Nebraska, USA.</title>
        <authorList>
            <person name="Schachtman D."/>
        </authorList>
    </citation>
    <scope>NUCLEOTIDE SEQUENCE [LARGE SCALE GENOMIC DNA]</scope>
    <source>
        <strain evidence="2 3">DS1781</strain>
    </source>
</reference>
<name>A0ABU1NB31_9BURK</name>
<keyword evidence="1" id="KW-1133">Transmembrane helix</keyword>
<feature type="transmembrane region" description="Helical" evidence="1">
    <location>
        <begin position="9"/>
        <end position="30"/>
    </location>
</feature>
<keyword evidence="1" id="KW-0812">Transmembrane</keyword>
<accession>A0ABU1NB31</accession>
<keyword evidence="1" id="KW-0472">Membrane</keyword>
<keyword evidence="3" id="KW-1185">Reference proteome</keyword>
<evidence type="ECO:0000313" key="3">
    <source>
        <dbReference type="Proteomes" id="UP001184230"/>
    </source>
</evidence>
<evidence type="ECO:0000313" key="2">
    <source>
        <dbReference type="EMBL" id="MDR6535260.1"/>
    </source>
</evidence>
<gene>
    <name evidence="2" type="ORF">J2739_001020</name>
</gene>
<proteinExistence type="predicted"/>
<dbReference type="RefSeq" id="WP_309899190.1">
    <property type="nucleotide sequence ID" value="NZ_JAVDRF010000002.1"/>
</dbReference>
<feature type="transmembrane region" description="Helical" evidence="1">
    <location>
        <begin position="42"/>
        <end position="61"/>
    </location>
</feature>
<organism evidence="2 3">
    <name type="scientific">Variovorax soli</name>
    <dbReference type="NCBI Taxonomy" id="376815"/>
    <lineage>
        <taxon>Bacteria</taxon>
        <taxon>Pseudomonadati</taxon>
        <taxon>Pseudomonadota</taxon>
        <taxon>Betaproteobacteria</taxon>
        <taxon>Burkholderiales</taxon>
        <taxon>Comamonadaceae</taxon>
        <taxon>Variovorax</taxon>
    </lineage>
</organism>
<evidence type="ECO:0000256" key="1">
    <source>
        <dbReference type="SAM" id="Phobius"/>
    </source>
</evidence>
<feature type="transmembrane region" description="Helical" evidence="1">
    <location>
        <begin position="88"/>
        <end position="110"/>
    </location>
</feature>
<dbReference type="Proteomes" id="UP001184230">
    <property type="component" value="Unassembled WGS sequence"/>
</dbReference>
<sequence length="119" mass="12572">MNLRAPKIWLGLLGVPVAALGYQLVAYALVPYSCDRQAPAPLHALSALVLLACVACTLLAAHEWLRLHAAAPDGVDDDAPLPATRNRFLAVCATVVGGLFTLVVASQWMAAWVVSPCLQ</sequence>